<dbReference type="AlphaFoldDB" id="D6RLG8"/>
<reference evidence="1 2" key="1">
    <citation type="journal article" date="2010" name="Proc. Natl. Acad. Sci. U.S.A.">
        <title>Insights into evolution of multicellular fungi from the assembled chromosomes of the mushroom Coprinopsis cinerea (Coprinus cinereus).</title>
        <authorList>
            <person name="Stajich J.E."/>
            <person name="Wilke S.K."/>
            <person name="Ahren D."/>
            <person name="Au C.H."/>
            <person name="Birren B.W."/>
            <person name="Borodovsky M."/>
            <person name="Burns C."/>
            <person name="Canback B."/>
            <person name="Casselton L.A."/>
            <person name="Cheng C.K."/>
            <person name="Deng J."/>
            <person name="Dietrich F.S."/>
            <person name="Fargo D.C."/>
            <person name="Farman M.L."/>
            <person name="Gathman A.C."/>
            <person name="Goldberg J."/>
            <person name="Guigo R."/>
            <person name="Hoegger P.J."/>
            <person name="Hooker J.B."/>
            <person name="Huggins A."/>
            <person name="James T.Y."/>
            <person name="Kamada T."/>
            <person name="Kilaru S."/>
            <person name="Kodira C."/>
            <person name="Kues U."/>
            <person name="Kupfer D."/>
            <person name="Kwan H.S."/>
            <person name="Lomsadze A."/>
            <person name="Li W."/>
            <person name="Lilly W.W."/>
            <person name="Ma L.J."/>
            <person name="Mackey A.J."/>
            <person name="Manning G."/>
            <person name="Martin F."/>
            <person name="Muraguchi H."/>
            <person name="Natvig D.O."/>
            <person name="Palmerini H."/>
            <person name="Ramesh M.A."/>
            <person name="Rehmeyer C.J."/>
            <person name="Roe B.A."/>
            <person name="Shenoy N."/>
            <person name="Stanke M."/>
            <person name="Ter-Hovhannisyan V."/>
            <person name="Tunlid A."/>
            <person name="Velagapudi R."/>
            <person name="Vision T.J."/>
            <person name="Zeng Q."/>
            <person name="Zolan M.E."/>
            <person name="Pukkila P.J."/>
        </authorList>
    </citation>
    <scope>NUCLEOTIDE SEQUENCE [LARGE SCALE GENOMIC DNA]</scope>
    <source>
        <strain evidence="2">Okayama-7 / 130 / ATCC MYA-4618 / FGSC 9003</strain>
    </source>
</reference>
<comment type="caution">
    <text evidence="1">The sequence shown here is derived from an EMBL/GenBank/DDBJ whole genome shotgun (WGS) entry which is preliminary data.</text>
</comment>
<dbReference type="RefSeq" id="XP_002911756.1">
    <property type="nucleotide sequence ID" value="XM_002911710.1"/>
</dbReference>
<keyword evidence="2" id="KW-1185">Reference proteome</keyword>
<organism evidence="1 2">
    <name type="scientific">Coprinopsis cinerea (strain Okayama-7 / 130 / ATCC MYA-4618 / FGSC 9003)</name>
    <name type="common">Inky cap fungus</name>
    <name type="synonym">Hormographiella aspergillata</name>
    <dbReference type="NCBI Taxonomy" id="240176"/>
    <lineage>
        <taxon>Eukaryota</taxon>
        <taxon>Fungi</taxon>
        <taxon>Dikarya</taxon>
        <taxon>Basidiomycota</taxon>
        <taxon>Agaricomycotina</taxon>
        <taxon>Agaricomycetes</taxon>
        <taxon>Agaricomycetidae</taxon>
        <taxon>Agaricales</taxon>
        <taxon>Agaricineae</taxon>
        <taxon>Psathyrellaceae</taxon>
        <taxon>Coprinopsis</taxon>
    </lineage>
</organism>
<dbReference type="HOGENOM" id="CLU_1045907_0_0_1"/>
<dbReference type="VEuPathDB" id="FungiDB:CC1G_14286"/>
<protein>
    <submittedName>
        <fullName evidence="1">Uncharacterized protein</fullName>
    </submittedName>
</protein>
<evidence type="ECO:0000313" key="2">
    <source>
        <dbReference type="Proteomes" id="UP000001861"/>
    </source>
</evidence>
<dbReference type="GeneID" id="9379789"/>
<evidence type="ECO:0000313" key="1">
    <source>
        <dbReference type="EMBL" id="EFI28262.1"/>
    </source>
</evidence>
<sequence length="266" mass="30397">MPKNREKLRLTGRNDSPGYTCDSFCIKIEAHTHRYLQKSSKFRICFSGALGKHLQITPLALRQDILEREFVRILLVLLLRFLHIHSHPGKPPATERRKAVKKRAEIASDVWFKPDEWRVTRPSQKAASSHTTPFNLNHYAEFTLEDVLAQWLYLMSRRCTLDCCSPFQGFTRRFSPPNAEARYFLSARSHGTPPAKTATVLPSRGYVISSPSFVRTELVHEPTFSVTQKNVILKLEAHRIYPPSVKLSAARILPPLDPQSPVSSLR</sequence>
<name>D6RLG8_COPC7</name>
<gene>
    <name evidence="1" type="ORF">CC1G_14286</name>
</gene>
<accession>D6RLG8</accession>
<proteinExistence type="predicted"/>
<dbReference type="EMBL" id="AACS02000003">
    <property type="protein sequence ID" value="EFI28262.1"/>
    <property type="molecule type" value="Genomic_DNA"/>
</dbReference>
<dbReference type="KEGG" id="cci:CC1G_14286"/>
<dbReference type="InParanoid" id="D6RLG8"/>
<dbReference type="Proteomes" id="UP000001861">
    <property type="component" value="Unassembled WGS sequence"/>
</dbReference>